<accession>A0A3G1KV16</accession>
<dbReference type="EMBL" id="CP017634">
    <property type="protein sequence ID" value="ATW26257.1"/>
    <property type="molecule type" value="Genomic_DNA"/>
</dbReference>
<reference evidence="1 2" key="1">
    <citation type="submission" date="2016-10" db="EMBL/GenBank/DDBJ databases">
        <title>Complete Genome Sequence of Peptococcaceae strain DCMF.</title>
        <authorList>
            <person name="Edwards R.J."/>
            <person name="Holland S.I."/>
            <person name="Deshpande N.P."/>
            <person name="Wong Y.K."/>
            <person name="Ertan H."/>
            <person name="Manefield M."/>
            <person name="Russell T.L."/>
            <person name="Lee M.J."/>
        </authorList>
    </citation>
    <scope>NUCLEOTIDE SEQUENCE [LARGE SCALE GENOMIC DNA]</scope>
    <source>
        <strain evidence="1 2">DCMF</strain>
    </source>
</reference>
<protein>
    <submittedName>
        <fullName evidence="1">Uncharacterized protein</fullName>
    </submittedName>
</protein>
<evidence type="ECO:0000313" key="2">
    <source>
        <dbReference type="Proteomes" id="UP000323521"/>
    </source>
</evidence>
<name>A0A3G1KV16_FORW1</name>
<keyword evidence="2" id="KW-1185">Reference proteome</keyword>
<evidence type="ECO:0000313" key="1">
    <source>
        <dbReference type="EMBL" id="ATW26257.1"/>
    </source>
</evidence>
<dbReference type="AlphaFoldDB" id="A0A3G1KV16"/>
<dbReference type="Proteomes" id="UP000323521">
    <property type="component" value="Chromosome"/>
</dbReference>
<dbReference type="KEGG" id="fwa:DCMF_17170"/>
<sequence length="73" mass="8396">MKELEQQLREIIRNLKSAIDASVDLRKQGSEAKGQVSQLWQEFLAQFMSYIREKSIASGENLLAGVAFPKWKR</sequence>
<gene>
    <name evidence="1" type="ORF">DCMF_17170</name>
</gene>
<proteinExistence type="predicted"/>
<dbReference type="OrthoDB" id="2905737at2"/>
<organism evidence="1 2">
    <name type="scientific">Formimonas warabiya</name>
    <dbReference type="NCBI Taxonomy" id="1761012"/>
    <lineage>
        <taxon>Bacteria</taxon>
        <taxon>Bacillati</taxon>
        <taxon>Bacillota</taxon>
        <taxon>Clostridia</taxon>
        <taxon>Eubacteriales</taxon>
        <taxon>Peptococcaceae</taxon>
        <taxon>Candidatus Formimonas</taxon>
    </lineage>
</organism>
<dbReference type="RefSeq" id="WP_148135553.1">
    <property type="nucleotide sequence ID" value="NZ_CP017634.1"/>
</dbReference>